<evidence type="ECO:0000256" key="4">
    <source>
        <dbReference type="ARBA" id="ARBA00023163"/>
    </source>
</evidence>
<evidence type="ECO:0000313" key="6">
    <source>
        <dbReference type="EMBL" id="MCW6533982.1"/>
    </source>
</evidence>
<organism evidence="6 7">
    <name type="scientific">Sphingomonas lycopersici</name>
    <dbReference type="NCBI Taxonomy" id="2951807"/>
    <lineage>
        <taxon>Bacteria</taxon>
        <taxon>Pseudomonadati</taxon>
        <taxon>Pseudomonadota</taxon>
        <taxon>Alphaproteobacteria</taxon>
        <taxon>Sphingomonadales</taxon>
        <taxon>Sphingomonadaceae</taxon>
        <taxon>Sphingomonas</taxon>
    </lineage>
</organism>
<feature type="domain" description="HTH lysR-type" evidence="5">
    <location>
        <begin position="7"/>
        <end position="64"/>
    </location>
</feature>
<dbReference type="InterPro" id="IPR050389">
    <property type="entry name" value="LysR-type_TF"/>
</dbReference>
<dbReference type="InterPro" id="IPR005119">
    <property type="entry name" value="LysR_subst-bd"/>
</dbReference>
<dbReference type="AlphaFoldDB" id="A0AA41Z6Y2"/>
<dbReference type="EMBL" id="JANFAV010000002">
    <property type="protein sequence ID" value="MCW6533982.1"/>
    <property type="molecule type" value="Genomic_DNA"/>
</dbReference>
<dbReference type="PANTHER" id="PTHR30118:SF15">
    <property type="entry name" value="TRANSCRIPTIONAL REGULATORY PROTEIN"/>
    <property type="match status" value="1"/>
</dbReference>
<protein>
    <submittedName>
        <fullName evidence="6">LysR family transcriptional regulator</fullName>
    </submittedName>
</protein>
<keyword evidence="4" id="KW-0804">Transcription</keyword>
<dbReference type="InterPro" id="IPR037402">
    <property type="entry name" value="YidZ_PBP2"/>
</dbReference>
<evidence type="ECO:0000259" key="5">
    <source>
        <dbReference type="PROSITE" id="PS50931"/>
    </source>
</evidence>
<dbReference type="SUPFAM" id="SSF46785">
    <property type="entry name" value="Winged helix' DNA-binding domain"/>
    <property type="match status" value="1"/>
</dbReference>
<dbReference type="InterPro" id="IPR000847">
    <property type="entry name" value="LysR_HTH_N"/>
</dbReference>
<keyword evidence="2" id="KW-0805">Transcription regulation</keyword>
<dbReference type="InterPro" id="IPR036390">
    <property type="entry name" value="WH_DNA-bd_sf"/>
</dbReference>
<proteinExistence type="inferred from homology"/>
<evidence type="ECO:0000256" key="1">
    <source>
        <dbReference type="ARBA" id="ARBA00009437"/>
    </source>
</evidence>
<dbReference type="Pfam" id="PF00126">
    <property type="entry name" value="HTH_1"/>
    <property type="match status" value="1"/>
</dbReference>
<accession>A0AA41Z6Y2</accession>
<comment type="similarity">
    <text evidence="1">Belongs to the LysR transcriptional regulatory family.</text>
</comment>
<dbReference type="Pfam" id="PF03466">
    <property type="entry name" value="LysR_substrate"/>
    <property type="match status" value="1"/>
</dbReference>
<dbReference type="PROSITE" id="PS50931">
    <property type="entry name" value="HTH_LYSR"/>
    <property type="match status" value="1"/>
</dbReference>
<dbReference type="PANTHER" id="PTHR30118">
    <property type="entry name" value="HTH-TYPE TRANSCRIPTIONAL REGULATOR LEUO-RELATED"/>
    <property type="match status" value="1"/>
</dbReference>
<dbReference type="Gene3D" id="1.10.10.10">
    <property type="entry name" value="Winged helix-like DNA-binding domain superfamily/Winged helix DNA-binding domain"/>
    <property type="match status" value="1"/>
</dbReference>
<dbReference type="GO" id="GO:0003700">
    <property type="term" value="F:DNA-binding transcription factor activity"/>
    <property type="evidence" value="ECO:0007669"/>
    <property type="project" value="InterPro"/>
</dbReference>
<dbReference type="PRINTS" id="PR00039">
    <property type="entry name" value="HTHLYSR"/>
</dbReference>
<evidence type="ECO:0000313" key="7">
    <source>
        <dbReference type="Proteomes" id="UP001165565"/>
    </source>
</evidence>
<comment type="caution">
    <text evidence="6">The sequence shown here is derived from an EMBL/GenBank/DDBJ whole genome shotgun (WGS) entry which is preliminary data.</text>
</comment>
<dbReference type="RefSeq" id="WP_179513883.1">
    <property type="nucleotide sequence ID" value="NZ_JANFAV010000002.1"/>
</dbReference>
<dbReference type="Gene3D" id="3.40.190.10">
    <property type="entry name" value="Periplasmic binding protein-like II"/>
    <property type="match status" value="2"/>
</dbReference>
<name>A0AA41Z6Y2_9SPHN</name>
<sequence>MKLNSRFDLNLLTVFEAIYSRASVTLAARHLNLSQSAISHALGRLRREFGDQLFVRVGSGLVPTALARSIVEPVRTALRSVELAVVTASDFDPRSSDRTFRIAMRPTTEVRFFSDIVARVTADAPGVQIVSADFRRSELAQALAHGEVDLALDIASEATATLRTVSLRSDRLVVAARHGHPRIHGAVTLETYLATGHVIASPRPAGLGPEDNALADAGAERRIVARCQHVATAWNIVAGSNLILTLPLSHAESLRQFVDLQLLPLPIEVVPRALNLYWHEVADRDHGNAWLRQVIVEVASVHAPDS</sequence>
<keyword evidence="7" id="KW-1185">Reference proteome</keyword>
<dbReference type="CDD" id="cd08417">
    <property type="entry name" value="PBP2_Nitroaromatics_like"/>
    <property type="match status" value="1"/>
</dbReference>
<reference evidence="6" key="1">
    <citation type="submission" date="2022-06" db="EMBL/GenBank/DDBJ databases">
        <title>Sphingomonas sp. nov. isolated from rhizosphere soil of tomato.</title>
        <authorList>
            <person name="Dong H."/>
            <person name="Gao R."/>
        </authorList>
    </citation>
    <scope>NUCLEOTIDE SEQUENCE</scope>
    <source>
        <strain evidence="6">MMSM24</strain>
    </source>
</reference>
<dbReference type="InterPro" id="IPR036388">
    <property type="entry name" value="WH-like_DNA-bd_sf"/>
</dbReference>
<evidence type="ECO:0000256" key="3">
    <source>
        <dbReference type="ARBA" id="ARBA00023125"/>
    </source>
</evidence>
<gene>
    <name evidence="6" type="ORF">NEE01_04215</name>
</gene>
<dbReference type="GO" id="GO:0003677">
    <property type="term" value="F:DNA binding"/>
    <property type="evidence" value="ECO:0007669"/>
    <property type="project" value="UniProtKB-KW"/>
</dbReference>
<keyword evidence="3" id="KW-0238">DNA-binding</keyword>
<evidence type="ECO:0000256" key="2">
    <source>
        <dbReference type="ARBA" id="ARBA00023015"/>
    </source>
</evidence>
<dbReference type="SUPFAM" id="SSF53850">
    <property type="entry name" value="Periplasmic binding protein-like II"/>
    <property type="match status" value="1"/>
</dbReference>
<dbReference type="Proteomes" id="UP001165565">
    <property type="component" value="Unassembled WGS sequence"/>
</dbReference>